<reference evidence="2 3" key="1">
    <citation type="submission" date="2015-09" db="EMBL/GenBank/DDBJ databases">
        <authorList>
            <consortium name="Pathogen Informatics"/>
        </authorList>
    </citation>
    <scope>NUCLEOTIDE SEQUENCE [LARGE SCALE GENOMIC DNA]</scope>
    <source>
        <strain evidence="2 3">2789STDY5834863</strain>
    </source>
</reference>
<evidence type="ECO:0000313" key="2">
    <source>
        <dbReference type="EMBL" id="CUN84146.1"/>
    </source>
</evidence>
<dbReference type="Gene3D" id="3.40.190.10">
    <property type="entry name" value="Periplasmic binding protein-like II"/>
    <property type="match status" value="2"/>
</dbReference>
<proteinExistence type="predicted"/>
<dbReference type="RefSeq" id="WP_055199963.1">
    <property type="nucleotide sequence ID" value="NZ_BTHH01000005.1"/>
</dbReference>
<dbReference type="Proteomes" id="UP000095431">
    <property type="component" value="Unassembled WGS sequence"/>
</dbReference>
<evidence type="ECO:0008006" key="4">
    <source>
        <dbReference type="Google" id="ProtNLM"/>
    </source>
</evidence>
<accession>A0A174A9F1</accession>
<dbReference type="EMBL" id="CYZN01000006">
    <property type="protein sequence ID" value="CUN84146.1"/>
    <property type="molecule type" value="Genomic_DNA"/>
</dbReference>
<organism evidence="2 3">
    <name type="scientific">Blautia wexlerae</name>
    <dbReference type="NCBI Taxonomy" id="418240"/>
    <lineage>
        <taxon>Bacteria</taxon>
        <taxon>Bacillati</taxon>
        <taxon>Bacillota</taxon>
        <taxon>Clostridia</taxon>
        <taxon>Lachnospirales</taxon>
        <taxon>Lachnospiraceae</taxon>
        <taxon>Blautia</taxon>
    </lineage>
</organism>
<keyword evidence="1" id="KW-0732">Signal</keyword>
<evidence type="ECO:0000256" key="1">
    <source>
        <dbReference type="SAM" id="SignalP"/>
    </source>
</evidence>
<feature type="signal peptide" evidence="1">
    <location>
        <begin position="1"/>
        <end position="28"/>
    </location>
</feature>
<dbReference type="eggNOG" id="COG1653">
    <property type="taxonomic scope" value="Bacteria"/>
</dbReference>
<dbReference type="AlphaFoldDB" id="A0A174A9F1"/>
<evidence type="ECO:0000313" key="3">
    <source>
        <dbReference type="Proteomes" id="UP000095431"/>
    </source>
</evidence>
<dbReference type="SUPFAM" id="SSF53850">
    <property type="entry name" value="Periplasmic binding protein-like II"/>
    <property type="match status" value="1"/>
</dbReference>
<name>A0A174A9F1_9FIRM</name>
<protein>
    <recommendedName>
        <fullName evidence="4">Carbohydrate ABC transporter substrate-binding protein</fullName>
    </recommendedName>
</protein>
<feature type="chain" id="PRO_5008017505" description="Carbohydrate ABC transporter substrate-binding protein" evidence="1">
    <location>
        <begin position="29"/>
        <end position="453"/>
    </location>
</feature>
<gene>
    <name evidence="2" type="ORF">ERS852478_01211</name>
</gene>
<sequence>MKKKALAVLLTASVIAGTMGGTATIVHADEEGKVINIYSWNDEFRQRLEAVYPEVKETSKDGTVTTLNDGTEIHWIINPNQDGVYQQKLDEALMNQADASADDKVDIFLSETDYVYKYTDAAADVAMPLKDLGIDPDKDLADQYDFTKTTASDADGVQRGSTWQCCPGLLVYRRDIAKDVFGTDDPEEVGKKMKDWDTAKATAEELKAKGYYTFASYADTFRLYGNSISQPWVEDGATTVNVDQQVMNWIKDSKEWLDAGYLNKTVKGQWNDDWNKAMGSESKVFAFLFPAWGIDFTLKPNWDGEDGEWAVTNPPQEYNWGGSYIHAATGTDNPEHAKDIILALTGNKDNLLKISKDYSDFTNTKSGMQEVATDDTFASDFLGGQNPFEYFAPVAENIKIAPLSAYDQGCVELIQNAFSDYFQGQVDYDKAKSNFETAIKERYPEIQEVNWAE</sequence>